<keyword evidence="12" id="KW-1185">Reference proteome</keyword>
<dbReference type="PANTHER" id="PTHR12693">
    <property type="entry name" value="MENIN"/>
    <property type="match status" value="1"/>
</dbReference>
<evidence type="ECO:0000256" key="1">
    <source>
        <dbReference type="ARBA" id="ARBA00004123"/>
    </source>
</evidence>
<evidence type="ECO:0000256" key="3">
    <source>
        <dbReference type="ARBA" id="ARBA00022491"/>
    </source>
</evidence>
<keyword evidence="3" id="KW-0678">Repressor</keyword>
<evidence type="ECO:0000256" key="10">
    <source>
        <dbReference type="SAM" id="MobiDB-lite"/>
    </source>
</evidence>
<sequence>MDTWKSAVDQQLEALMSHFPIPNIDTAIAFLEEQLSLNDADSVSFPAVCFFLNVLAEASTVERKSTKRKSTLDGPHPSSVAQPESVSERNPITWTVFSQPWRALRREITENVGLLEALEQSKSSPDYTKRVVKAIFRFIEDNIAVSKDVQTSSVSPLSRFIARLDEVEMKGKDMTISTAEQKALVVLIAHLVGLENVHLSLSESEVFVRDEDRPDASVGSSEFVDVAPTTLAPFLIPRTNSGTELLPNNLWTYSGGHYVHCDVFAEIAYVVCRSYKHDHNKPEMKKVQFSVLECLHNKGHLKRYPAALVVLAQLQKVRKDFHRADELFREAIAVSRELYDDAFVLPYCRFAQFLMGHPKDYVLALVPAVLAARAISVYHYIPSLDHDIHDEIIRMADLFAEICQKFHNDKRPADPLVAPLLLSFLDYICLWEQKNQSNIFHSTWSQKLVSLMNPSKLGVDMFRSVMLHGSAQSVARVLNHETFIEDDDSYLDYMLDTFRQNKSSSRKENVLTDNDTVKLTEQKYDFPPNIEVNEEFCRFALNLYENWAPLRLDRTFVSSDKALYFEIPEDEKSIEYAEVMKQLSKFPVRRGVSDEDLDKIAPLRAVNPLYKLANKQVFPFLDMGPSNIAICSFDYEKVKREVKTPLPAYEESRVVYALQRKLNELAGKGEGEASKRHFSHVVLRSIKMQSVKTMLSGDRVALPEIKQVLEGSAISASNTQKRERRPTFRRQFC</sequence>
<protein>
    <recommendedName>
        <fullName evidence="2">Menin</fullName>
    </recommendedName>
</protein>
<evidence type="ECO:0000256" key="6">
    <source>
        <dbReference type="ARBA" id="ARBA00023015"/>
    </source>
</evidence>
<evidence type="ECO:0000256" key="5">
    <source>
        <dbReference type="ARBA" id="ARBA00022853"/>
    </source>
</evidence>
<dbReference type="OrthoDB" id="5962932at2759"/>
<reference evidence="11 12" key="1">
    <citation type="journal article" date="2016" name="Nat. Commun.">
        <title>Extremotolerant tardigrade genome and improved radiotolerance of human cultured cells by tardigrade-unique protein.</title>
        <authorList>
            <person name="Hashimoto T."/>
            <person name="Horikawa D.D."/>
            <person name="Saito Y."/>
            <person name="Kuwahara H."/>
            <person name="Kozuka-Hata H."/>
            <person name="Shin-I T."/>
            <person name="Minakuchi Y."/>
            <person name="Ohishi K."/>
            <person name="Motoyama A."/>
            <person name="Aizu T."/>
            <person name="Enomoto A."/>
            <person name="Kondo K."/>
            <person name="Tanaka S."/>
            <person name="Hara Y."/>
            <person name="Koshikawa S."/>
            <person name="Sagara H."/>
            <person name="Miura T."/>
            <person name="Yokobori S."/>
            <person name="Miyagawa K."/>
            <person name="Suzuki Y."/>
            <person name="Kubo T."/>
            <person name="Oyama M."/>
            <person name="Kohara Y."/>
            <person name="Fujiyama A."/>
            <person name="Arakawa K."/>
            <person name="Katayama T."/>
            <person name="Toyoda A."/>
            <person name="Kunieda T."/>
        </authorList>
    </citation>
    <scope>NUCLEOTIDE SEQUENCE [LARGE SCALE GENOMIC DNA]</scope>
    <source>
        <strain evidence="11 12">YOKOZUNA-1</strain>
    </source>
</reference>
<dbReference type="GO" id="GO:0008285">
    <property type="term" value="P:negative regulation of cell population proliferation"/>
    <property type="evidence" value="ECO:0007669"/>
    <property type="project" value="TreeGrafter"/>
</dbReference>
<keyword evidence="7" id="KW-0238">DNA-binding</keyword>
<dbReference type="GO" id="GO:0003682">
    <property type="term" value="F:chromatin binding"/>
    <property type="evidence" value="ECO:0007669"/>
    <property type="project" value="TreeGrafter"/>
</dbReference>
<dbReference type="GO" id="GO:0000976">
    <property type="term" value="F:transcription cis-regulatory region binding"/>
    <property type="evidence" value="ECO:0007669"/>
    <property type="project" value="TreeGrafter"/>
</dbReference>
<comment type="caution">
    <text evidence="11">The sequence shown here is derived from an EMBL/GenBank/DDBJ whole genome shotgun (WGS) entry which is preliminary data.</text>
</comment>
<gene>
    <name evidence="11" type="primary">RvY_02597-1</name>
    <name evidence="11" type="synonym">RvY_02597.1</name>
    <name evidence="11" type="ORF">RvY_02597</name>
</gene>
<keyword evidence="8" id="KW-0804">Transcription</keyword>
<evidence type="ECO:0000256" key="9">
    <source>
        <dbReference type="ARBA" id="ARBA00023242"/>
    </source>
</evidence>
<dbReference type="STRING" id="947166.A0A1D1UUT7"/>
<dbReference type="GO" id="GO:0006325">
    <property type="term" value="P:chromatin organization"/>
    <property type="evidence" value="ECO:0007669"/>
    <property type="project" value="UniProtKB-KW"/>
</dbReference>
<evidence type="ECO:0000256" key="8">
    <source>
        <dbReference type="ARBA" id="ARBA00023163"/>
    </source>
</evidence>
<organism evidence="11 12">
    <name type="scientific">Ramazzottius varieornatus</name>
    <name type="common">Water bear</name>
    <name type="synonym">Tardigrade</name>
    <dbReference type="NCBI Taxonomy" id="947166"/>
    <lineage>
        <taxon>Eukaryota</taxon>
        <taxon>Metazoa</taxon>
        <taxon>Ecdysozoa</taxon>
        <taxon>Tardigrada</taxon>
        <taxon>Eutardigrada</taxon>
        <taxon>Parachela</taxon>
        <taxon>Hypsibioidea</taxon>
        <taxon>Ramazzottiidae</taxon>
        <taxon>Ramazzottius</taxon>
    </lineage>
</organism>
<dbReference type="AlphaFoldDB" id="A0A1D1UUT7"/>
<keyword evidence="5" id="KW-0156">Chromatin regulator</keyword>
<keyword evidence="4" id="KW-0597">Phosphoprotein</keyword>
<comment type="subcellular location">
    <subcellularLocation>
        <location evidence="1">Nucleus</location>
    </subcellularLocation>
</comment>
<name>A0A1D1UUT7_RAMVA</name>
<dbReference type="GO" id="GO:0035097">
    <property type="term" value="C:histone methyltransferase complex"/>
    <property type="evidence" value="ECO:0007669"/>
    <property type="project" value="TreeGrafter"/>
</dbReference>
<keyword evidence="9" id="KW-0539">Nucleus</keyword>
<dbReference type="Pfam" id="PF05053">
    <property type="entry name" value="Menin"/>
    <property type="match status" value="1"/>
</dbReference>
<dbReference type="GO" id="GO:0045786">
    <property type="term" value="P:negative regulation of cell cycle"/>
    <property type="evidence" value="ECO:0007669"/>
    <property type="project" value="TreeGrafter"/>
</dbReference>
<evidence type="ECO:0000256" key="7">
    <source>
        <dbReference type="ARBA" id="ARBA00023125"/>
    </source>
</evidence>
<dbReference type="GO" id="GO:0006357">
    <property type="term" value="P:regulation of transcription by RNA polymerase II"/>
    <property type="evidence" value="ECO:0007669"/>
    <property type="project" value="TreeGrafter"/>
</dbReference>
<evidence type="ECO:0000313" key="12">
    <source>
        <dbReference type="Proteomes" id="UP000186922"/>
    </source>
</evidence>
<dbReference type="InterPro" id="IPR007747">
    <property type="entry name" value="Menin"/>
</dbReference>
<dbReference type="GO" id="GO:0000403">
    <property type="term" value="F:Y-form DNA binding"/>
    <property type="evidence" value="ECO:0007669"/>
    <property type="project" value="TreeGrafter"/>
</dbReference>
<dbReference type="PANTHER" id="PTHR12693:SF3">
    <property type="entry name" value="MENIN"/>
    <property type="match status" value="1"/>
</dbReference>
<evidence type="ECO:0000256" key="4">
    <source>
        <dbReference type="ARBA" id="ARBA00022553"/>
    </source>
</evidence>
<proteinExistence type="predicted"/>
<evidence type="ECO:0000256" key="2">
    <source>
        <dbReference type="ARBA" id="ARBA00021162"/>
    </source>
</evidence>
<keyword evidence="6" id="KW-0805">Transcription regulation</keyword>
<accession>A0A1D1UUT7</accession>
<feature type="region of interest" description="Disordered" evidence="10">
    <location>
        <begin position="64"/>
        <end position="86"/>
    </location>
</feature>
<dbReference type="EMBL" id="BDGG01000001">
    <property type="protein sequence ID" value="GAU90133.1"/>
    <property type="molecule type" value="Genomic_DNA"/>
</dbReference>
<evidence type="ECO:0000313" key="11">
    <source>
        <dbReference type="EMBL" id="GAU90133.1"/>
    </source>
</evidence>
<dbReference type="GO" id="GO:0000785">
    <property type="term" value="C:chromatin"/>
    <property type="evidence" value="ECO:0007669"/>
    <property type="project" value="TreeGrafter"/>
</dbReference>
<dbReference type="Proteomes" id="UP000186922">
    <property type="component" value="Unassembled WGS sequence"/>
</dbReference>